<dbReference type="AlphaFoldDB" id="A0A9P1FF02"/>
<protein>
    <submittedName>
        <fullName evidence="2">Class I SAM-dependent methyltransferase</fullName>
    </submittedName>
</protein>
<sequence>MWPWLALLPPAVAVQPSFKELHLELFAKDPDIHHVVQNFSNPYDIRPNFKNYPHSNLLPEFFTEILDILHMEGMPRFIVEVGSLHGHSAIQMATVLDKLQMTEVPILCIDPFTGDTNMWASYQQDQSVGGWVNIIDGRMTVFDQFMANVQFAVNRSVSKHHILPFQATSTVGARWLVQKGFAPDLIFLDSAHELDETYLELSLYFNLLEPGGILFGDDYGWPAVKKDVDRFVEQHNLQFGYENPIDLRIARAQAGATNLIWIMRKAKLAKNATKRAVYRSPDRLLCV</sequence>
<dbReference type="PANTHER" id="PTHR37909">
    <property type="entry name" value="S-ADENOSYL-L-METHIONINE-DEPENDENT METHYLTRANSFERASES SUPERFAMILY PROTEIN"/>
    <property type="match status" value="1"/>
</dbReference>
<dbReference type="PANTHER" id="PTHR37909:SF1">
    <property type="entry name" value="S-ADENOSYL-L-METHIONINE-DEPENDENT METHYLTRANSFERASES SUPERFAMILY PROTEIN"/>
    <property type="match status" value="1"/>
</dbReference>
<dbReference type="InterPro" id="IPR029063">
    <property type="entry name" value="SAM-dependent_MTases_sf"/>
</dbReference>
<accession>A0A9P1FF02</accession>
<evidence type="ECO:0000313" key="3">
    <source>
        <dbReference type="Proteomes" id="UP001152797"/>
    </source>
</evidence>
<dbReference type="Gene3D" id="3.40.50.150">
    <property type="entry name" value="Vaccinia Virus protein VP39"/>
    <property type="match status" value="1"/>
</dbReference>
<dbReference type="OrthoDB" id="186626at2759"/>
<proteinExistence type="predicted"/>
<evidence type="ECO:0000313" key="2">
    <source>
        <dbReference type="EMBL" id="CAL4760938.1"/>
    </source>
</evidence>
<dbReference type="Pfam" id="PF13578">
    <property type="entry name" value="Methyltransf_24"/>
    <property type="match status" value="1"/>
</dbReference>
<keyword evidence="2" id="KW-0808">Transferase</keyword>
<dbReference type="EMBL" id="CAMXCT030000088">
    <property type="protein sequence ID" value="CAL4760938.1"/>
    <property type="molecule type" value="Genomic_DNA"/>
</dbReference>
<reference evidence="1" key="1">
    <citation type="submission" date="2022-10" db="EMBL/GenBank/DDBJ databases">
        <authorList>
            <person name="Chen Y."/>
            <person name="Dougan E. K."/>
            <person name="Chan C."/>
            <person name="Rhodes N."/>
            <person name="Thang M."/>
        </authorList>
    </citation>
    <scope>NUCLEOTIDE SEQUENCE</scope>
</reference>
<dbReference type="EMBL" id="CAMXCT020000088">
    <property type="protein sequence ID" value="CAL1127001.1"/>
    <property type="molecule type" value="Genomic_DNA"/>
</dbReference>
<organism evidence="1">
    <name type="scientific">Cladocopium goreaui</name>
    <dbReference type="NCBI Taxonomy" id="2562237"/>
    <lineage>
        <taxon>Eukaryota</taxon>
        <taxon>Sar</taxon>
        <taxon>Alveolata</taxon>
        <taxon>Dinophyceae</taxon>
        <taxon>Suessiales</taxon>
        <taxon>Symbiodiniaceae</taxon>
        <taxon>Cladocopium</taxon>
    </lineage>
</organism>
<dbReference type="GO" id="GO:0008168">
    <property type="term" value="F:methyltransferase activity"/>
    <property type="evidence" value="ECO:0007669"/>
    <property type="project" value="UniProtKB-KW"/>
</dbReference>
<dbReference type="GO" id="GO:0032259">
    <property type="term" value="P:methylation"/>
    <property type="evidence" value="ECO:0007669"/>
    <property type="project" value="UniProtKB-KW"/>
</dbReference>
<name>A0A9P1FF02_9DINO</name>
<gene>
    <name evidence="1" type="ORF">C1SCF055_LOCUS2114</name>
</gene>
<comment type="caution">
    <text evidence="1">The sequence shown here is derived from an EMBL/GenBank/DDBJ whole genome shotgun (WGS) entry which is preliminary data.</text>
</comment>
<dbReference type="EMBL" id="CAMXCT010000088">
    <property type="protein sequence ID" value="CAI3973626.1"/>
    <property type="molecule type" value="Genomic_DNA"/>
</dbReference>
<dbReference type="SUPFAM" id="SSF53335">
    <property type="entry name" value="S-adenosyl-L-methionine-dependent methyltransferases"/>
    <property type="match status" value="1"/>
</dbReference>
<keyword evidence="3" id="KW-1185">Reference proteome</keyword>
<keyword evidence="2" id="KW-0489">Methyltransferase</keyword>
<reference evidence="2 3" key="2">
    <citation type="submission" date="2024-05" db="EMBL/GenBank/DDBJ databases">
        <authorList>
            <person name="Chen Y."/>
            <person name="Shah S."/>
            <person name="Dougan E. K."/>
            <person name="Thang M."/>
            <person name="Chan C."/>
        </authorList>
    </citation>
    <scope>NUCLEOTIDE SEQUENCE [LARGE SCALE GENOMIC DNA]</scope>
</reference>
<dbReference type="Proteomes" id="UP001152797">
    <property type="component" value="Unassembled WGS sequence"/>
</dbReference>
<evidence type="ECO:0000313" key="1">
    <source>
        <dbReference type="EMBL" id="CAI3973626.1"/>
    </source>
</evidence>